<evidence type="ECO:0000256" key="3">
    <source>
        <dbReference type="ARBA" id="ARBA00022505"/>
    </source>
</evidence>
<keyword evidence="3" id="KW-0500">Molybdenum</keyword>
<dbReference type="EMBL" id="JAFKDB010000007">
    <property type="protein sequence ID" value="MBN7768635.1"/>
    <property type="molecule type" value="Genomic_DNA"/>
</dbReference>
<comment type="cofactor">
    <cofactor evidence="1">
        <name>Mo-bis(molybdopterin guanine dinucleotide)</name>
        <dbReference type="ChEBI" id="CHEBI:60539"/>
    </cofactor>
</comment>
<dbReference type="Gene3D" id="3.40.228.10">
    <property type="entry name" value="Dimethylsulfoxide Reductase, domain 2"/>
    <property type="match status" value="1"/>
</dbReference>
<feature type="domain" description="Molybdopterin dinucleotide-binding" evidence="7">
    <location>
        <begin position="628"/>
        <end position="748"/>
    </location>
</feature>
<evidence type="ECO:0000256" key="4">
    <source>
        <dbReference type="ARBA" id="ARBA00022723"/>
    </source>
</evidence>
<name>A0ABS3BEJ1_9GAMM</name>
<dbReference type="Gene3D" id="3.90.55.10">
    <property type="entry name" value="Dimethylsulfoxide Reductase, domain 3"/>
    <property type="match status" value="1"/>
</dbReference>
<dbReference type="RefSeq" id="WP_206556505.1">
    <property type="nucleotide sequence ID" value="NZ_JAFKDB010000007.1"/>
</dbReference>
<dbReference type="CDD" id="cd02769">
    <property type="entry name" value="MopB_DMSOR-BSOR-TMAOR"/>
    <property type="match status" value="1"/>
</dbReference>
<dbReference type="InterPro" id="IPR041954">
    <property type="entry name" value="CT_DMSOR/BSOR/TMAOR"/>
</dbReference>
<evidence type="ECO:0000313" key="9">
    <source>
        <dbReference type="EMBL" id="MBN7768635.1"/>
    </source>
</evidence>
<sequence length="778" mass="85523">MNSARPVKGTLTSSHWGTYRVHSRNGAVTALEGFELDPDPSPIGQGIVDVLEGPLRITRPMVRKGWLEHGPGRADGLRGRDEFVEVSWPRAIELVSGELDRVRSQYGNEAIYGGSYGWSSAGRFHHAQSQLKRFLNTIGGFTYSVNTYSYAAAEVTLPYVLGDFYSMVNGATSWDVLKEHCELFVAFGGVPVRNGQVTNGGVGRHVQKQGVLEAAGNGLQFVNVGPLRSDVLEEAGAQWYPIYPGSDVALLLGIAHTLHEEGLADQAFLARYTTGFDRFLPYLLGASDGEPKSADWAAARTGLSADSIRELSREMARKRTMISVSWSLTRQDNGEQPYWAAIAVAAMLGQLGTPGGGIGFGYSAMNAIGANYRGIPGASLPQGNNPVKRFIPVARIADMLLKPGETFEYNGLTETYPEIRLVYWAGGNPFHHHQDLDRLRRAWQKPDTVIVHEWCWNAQAKHADIVLPAATSLERNDIASSSRDPFLIFMEKAREPVGESLTDYEIFGRLASALGVQEAFTKNRDESGWLQALYDETREKAKASNIDLPAFTEFVARGWFENSAPEEPQILLKRFRDDPARYPLKTPSGKIELYSEQVAAFGYEECPGFPFWNEPTEWAGRTAGEYRLHLISNQPKNKLHSQLDHGAHSRELKINGREPVLIHPQDAEERAINDGSLVRLFSPRGACLCTAVISDEVRPGVLQLSTGAWYDPPAEGVADLSCLHGNPNVLTRDEGTSRLAQGPSAMSCLVDIEVYNGPVMPVRAFVPPVVREEADTSG</sequence>
<protein>
    <submittedName>
        <fullName evidence="9">Molybdopterin guanine dinucleotide-containing S/N-oxide reductase</fullName>
    </submittedName>
</protein>
<organism evidence="9 10">
    <name type="scientific">Marinobacter daepoensis</name>
    <dbReference type="NCBI Taxonomy" id="262077"/>
    <lineage>
        <taxon>Bacteria</taxon>
        <taxon>Pseudomonadati</taxon>
        <taxon>Pseudomonadota</taxon>
        <taxon>Gammaproteobacteria</taxon>
        <taxon>Pseudomonadales</taxon>
        <taxon>Marinobacteraceae</taxon>
        <taxon>Marinobacter</taxon>
    </lineage>
</organism>
<dbReference type="PANTHER" id="PTHR43742">
    <property type="entry name" value="TRIMETHYLAMINE-N-OXIDE REDUCTASE"/>
    <property type="match status" value="1"/>
</dbReference>
<accession>A0ABS3BEJ1</accession>
<evidence type="ECO:0000313" key="10">
    <source>
        <dbReference type="Proteomes" id="UP000664344"/>
    </source>
</evidence>
<keyword evidence="5" id="KW-0560">Oxidoreductase</keyword>
<feature type="domain" description="Molybdopterin oxidoreductase N-terminal" evidence="8">
    <location>
        <begin position="12"/>
        <end position="50"/>
    </location>
</feature>
<dbReference type="InterPro" id="IPR050612">
    <property type="entry name" value="Prok_Mopterin_Oxidored"/>
</dbReference>
<dbReference type="InterPro" id="IPR009010">
    <property type="entry name" value="Asp_de-COase-like_dom_sf"/>
</dbReference>
<dbReference type="Pfam" id="PF00384">
    <property type="entry name" value="Molybdopterin"/>
    <property type="match status" value="1"/>
</dbReference>
<comment type="similarity">
    <text evidence="2">Belongs to the prokaryotic molybdopterin-containing oxidoreductase family.</text>
</comment>
<dbReference type="Gene3D" id="2.40.40.20">
    <property type="match status" value="1"/>
</dbReference>
<proteinExistence type="inferred from homology"/>
<reference evidence="9 10" key="1">
    <citation type="submission" date="2021-02" db="EMBL/GenBank/DDBJ databases">
        <title>PHA producing bacteria isolated from coastal sediment in Guangdong, Shenzhen.</title>
        <authorList>
            <person name="Zheng W."/>
            <person name="Yu S."/>
            <person name="Huang Y."/>
        </authorList>
    </citation>
    <scope>NUCLEOTIDE SEQUENCE [LARGE SCALE GENOMIC DNA]</scope>
    <source>
        <strain evidence="9 10">TN21-5</strain>
    </source>
</reference>
<dbReference type="PANTHER" id="PTHR43742:SF10">
    <property type="entry name" value="TRIMETHYLAMINE-N-OXIDE REDUCTASE 2"/>
    <property type="match status" value="1"/>
</dbReference>
<dbReference type="InterPro" id="IPR006656">
    <property type="entry name" value="Mopterin_OxRdtase"/>
</dbReference>
<evidence type="ECO:0000256" key="1">
    <source>
        <dbReference type="ARBA" id="ARBA00001942"/>
    </source>
</evidence>
<gene>
    <name evidence="9" type="ORF">JYP53_01805</name>
</gene>
<dbReference type="CDD" id="cd02793">
    <property type="entry name" value="MopB_CT_DMSOR-BSOR-TMAOR"/>
    <property type="match status" value="1"/>
</dbReference>
<dbReference type="InterPro" id="IPR006657">
    <property type="entry name" value="MoPterin_dinucl-bd_dom"/>
</dbReference>
<dbReference type="InterPro" id="IPR041460">
    <property type="entry name" value="Molybdopterin_N"/>
</dbReference>
<evidence type="ECO:0000259" key="7">
    <source>
        <dbReference type="Pfam" id="PF01568"/>
    </source>
</evidence>
<keyword evidence="10" id="KW-1185">Reference proteome</keyword>
<comment type="caution">
    <text evidence="9">The sequence shown here is derived from an EMBL/GenBank/DDBJ whole genome shotgun (WGS) entry which is preliminary data.</text>
</comment>
<dbReference type="Gene3D" id="3.40.50.740">
    <property type="match status" value="1"/>
</dbReference>
<dbReference type="Pfam" id="PF18364">
    <property type="entry name" value="Molybdopterin_N"/>
    <property type="match status" value="1"/>
</dbReference>
<evidence type="ECO:0000256" key="5">
    <source>
        <dbReference type="ARBA" id="ARBA00023002"/>
    </source>
</evidence>
<dbReference type="SUPFAM" id="SSF53706">
    <property type="entry name" value="Formate dehydrogenase/DMSO reductase, domains 1-3"/>
    <property type="match status" value="1"/>
</dbReference>
<keyword evidence="4" id="KW-0479">Metal-binding</keyword>
<evidence type="ECO:0000256" key="2">
    <source>
        <dbReference type="ARBA" id="ARBA00010312"/>
    </source>
</evidence>
<dbReference type="Pfam" id="PF01568">
    <property type="entry name" value="Molydop_binding"/>
    <property type="match status" value="1"/>
</dbReference>
<feature type="domain" description="Molybdopterin oxidoreductase" evidence="6">
    <location>
        <begin position="56"/>
        <end position="512"/>
    </location>
</feature>
<evidence type="ECO:0000259" key="6">
    <source>
        <dbReference type="Pfam" id="PF00384"/>
    </source>
</evidence>
<dbReference type="Proteomes" id="UP000664344">
    <property type="component" value="Unassembled WGS sequence"/>
</dbReference>
<evidence type="ECO:0000259" key="8">
    <source>
        <dbReference type="Pfam" id="PF18364"/>
    </source>
</evidence>
<dbReference type="SUPFAM" id="SSF50692">
    <property type="entry name" value="ADC-like"/>
    <property type="match status" value="1"/>
</dbReference>